<gene>
    <name evidence="1" type="ORF">QIS74_12677</name>
</gene>
<accession>A0AAV9SUU1</accession>
<proteinExistence type="predicted"/>
<keyword evidence="2" id="KW-1185">Reference proteome</keyword>
<dbReference type="AlphaFoldDB" id="A0AAV9SUU1"/>
<reference evidence="1 2" key="1">
    <citation type="submission" date="2023-04" db="EMBL/GenBank/DDBJ databases">
        <title>Colletotrichum tabacum stain YC1 causing leaf anthracnose on Nicotiana tabacum(L.) cv.</title>
        <authorList>
            <person name="Ji Z."/>
            <person name="Wang M."/>
            <person name="Zhang J."/>
            <person name="Wang N."/>
            <person name="Zhou Z."/>
        </authorList>
    </citation>
    <scope>NUCLEOTIDE SEQUENCE [LARGE SCALE GENOMIC DNA]</scope>
    <source>
        <strain evidence="1 2">YC1</strain>
    </source>
</reference>
<evidence type="ECO:0000313" key="1">
    <source>
        <dbReference type="EMBL" id="KAK6207596.1"/>
    </source>
</evidence>
<sequence>MPKSPRGVCSHQERPTCVAIVTTRYQSGAQVKDVLFFGLNKPVAVIDNLDQYFISFLASNPTTNEVFRAMEWTRLNRPRGELHIDQDYPLRKLQRETAAQQACASNPQDCSAQFLTTNKYTGFNTDSDTDADDDVNADATHELDTIPVAFSAIIAKLRRAFDVSLDGF</sequence>
<name>A0AAV9SUU1_9PEZI</name>
<organism evidence="1 2">
    <name type="scientific">Colletotrichum tabaci</name>
    <dbReference type="NCBI Taxonomy" id="1209068"/>
    <lineage>
        <taxon>Eukaryota</taxon>
        <taxon>Fungi</taxon>
        <taxon>Dikarya</taxon>
        <taxon>Ascomycota</taxon>
        <taxon>Pezizomycotina</taxon>
        <taxon>Sordariomycetes</taxon>
        <taxon>Hypocreomycetidae</taxon>
        <taxon>Glomerellales</taxon>
        <taxon>Glomerellaceae</taxon>
        <taxon>Colletotrichum</taxon>
        <taxon>Colletotrichum destructivum species complex</taxon>
    </lineage>
</organism>
<evidence type="ECO:0000313" key="2">
    <source>
        <dbReference type="Proteomes" id="UP001327957"/>
    </source>
</evidence>
<protein>
    <submittedName>
        <fullName evidence="1">Uncharacterized protein</fullName>
    </submittedName>
</protein>
<dbReference type="EMBL" id="JASAOK010000053">
    <property type="protein sequence ID" value="KAK6207596.1"/>
    <property type="molecule type" value="Genomic_DNA"/>
</dbReference>
<comment type="caution">
    <text evidence="1">The sequence shown here is derived from an EMBL/GenBank/DDBJ whole genome shotgun (WGS) entry which is preliminary data.</text>
</comment>
<dbReference type="Proteomes" id="UP001327957">
    <property type="component" value="Unassembled WGS sequence"/>
</dbReference>